<comment type="caution">
    <text evidence="2">The sequence shown here is derived from an EMBL/GenBank/DDBJ whole genome shotgun (WGS) entry which is preliminary data.</text>
</comment>
<feature type="region of interest" description="Disordered" evidence="1">
    <location>
        <begin position="212"/>
        <end position="272"/>
    </location>
</feature>
<name>A0A9X4LEA9_9BURK</name>
<evidence type="ECO:0000256" key="1">
    <source>
        <dbReference type="SAM" id="MobiDB-lite"/>
    </source>
</evidence>
<evidence type="ECO:0000313" key="3">
    <source>
        <dbReference type="Proteomes" id="UP001152766"/>
    </source>
</evidence>
<dbReference type="EMBL" id="SGUG01000004">
    <property type="protein sequence ID" value="MDG0861558.1"/>
    <property type="molecule type" value="Genomic_DNA"/>
</dbReference>
<protein>
    <submittedName>
        <fullName evidence="2">Uncharacterized protein</fullName>
    </submittedName>
</protein>
<evidence type="ECO:0000313" key="2">
    <source>
        <dbReference type="EMBL" id="MDG0861558.1"/>
    </source>
</evidence>
<dbReference type="RefSeq" id="WP_268149300.1">
    <property type="nucleotide sequence ID" value="NZ_JAPPUW010000006.1"/>
</dbReference>
<keyword evidence="3" id="KW-1185">Reference proteome</keyword>
<gene>
    <name evidence="2" type="ORF">EXJ73_03605</name>
</gene>
<accession>A0A9X4LEA9</accession>
<proteinExistence type="predicted"/>
<feature type="compositionally biased region" description="Polar residues" evidence="1">
    <location>
        <begin position="250"/>
        <end position="259"/>
    </location>
</feature>
<dbReference type="AlphaFoldDB" id="A0A9X4LEA9"/>
<reference evidence="2" key="1">
    <citation type="submission" date="2019-02" db="EMBL/GenBank/DDBJ databases">
        <title>Draft genome of the type strain Pelomonas aquatica CCUG 52575T.</title>
        <authorList>
            <person name="Gomila M."/>
            <person name="Lalucat J."/>
        </authorList>
    </citation>
    <scope>NUCLEOTIDE SEQUENCE</scope>
    <source>
        <strain evidence="2">CCUG 52575</strain>
    </source>
</reference>
<sequence>MLSPFENIIIGNFLFGLGLVMGNKPRQVDACVNLLQQTPLDKVLGDVMLQFPGSWRLIEFKRRGANLKKEKVKLATYRGATSRDRELRAASMRAHWFVESGEFLVNQLDNQEFQIKVRPYLDLEEGGGISLEDFAAQVAADAHGGAPHQREMDLYLRLITLFGCLDGYQTSGLLVGIKSGGGLVYLPLENITDLKSTCRLLRARLRAREREFATEQARRGPFSQAVKAELNRRQDPFAKSPRGSRGPATRKSTSGPDTNATEKDWSPPCRPA</sequence>
<organism evidence="2 3">
    <name type="scientific">Pelomonas aquatica</name>
    <dbReference type="NCBI Taxonomy" id="431058"/>
    <lineage>
        <taxon>Bacteria</taxon>
        <taxon>Pseudomonadati</taxon>
        <taxon>Pseudomonadota</taxon>
        <taxon>Betaproteobacteria</taxon>
        <taxon>Burkholderiales</taxon>
        <taxon>Sphaerotilaceae</taxon>
        <taxon>Roseateles</taxon>
    </lineage>
</organism>
<dbReference type="Proteomes" id="UP001152766">
    <property type="component" value="Unassembled WGS sequence"/>
</dbReference>